<dbReference type="Proteomes" id="UP000593818">
    <property type="component" value="Plasmid pNAPH"/>
</dbReference>
<geneLocation type="plasmid" evidence="1 2">
    <name>pNAPH</name>
</geneLocation>
<name>A0A7M2XW37_9NOCA</name>
<accession>A0A7M2XW37</accession>
<evidence type="ECO:0000313" key="1">
    <source>
        <dbReference type="EMBL" id="QOW01563.1"/>
    </source>
</evidence>
<proteinExistence type="predicted"/>
<sequence>MDWTRRWALEDVETLVVILASIVAEVLDDVPAGVEVRHVTLAEDLRCRYERTCRMLASAVNEAREMGVEIPPTAEYDPGRSFRALRPRESALN</sequence>
<reference evidence="1 2" key="1">
    <citation type="submission" date="2020-10" db="EMBL/GenBank/DDBJ databases">
        <title>Whole genome sequence of oil-degrading bacteria Rhodococcus pyridinivorans strain 5Ap.</title>
        <authorList>
            <person name="Akhremchuk A.E."/>
            <person name="Valentovich L.N."/>
            <person name="Charniauskaya M.I."/>
            <person name="Bukliarevich H.A."/>
            <person name="Titok M.A."/>
        </authorList>
    </citation>
    <scope>NUCLEOTIDE SEQUENCE [LARGE SCALE GENOMIC DNA]</scope>
    <source>
        <strain evidence="1 2">5Ap</strain>
        <plasmid evidence="1 2">pNAPH</plasmid>
    </source>
</reference>
<dbReference type="AlphaFoldDB" id="A0A7M2XW37"/>
<dbReference type="RefSeq" id="WP_138846302.1">
    <property type="nucleotide sequence ID" value="NZ_CP040722.1"/>
</dbReference>
<protein>
    <submittedName>
        <fullName evidence="1">Uncharacterized protein</fullName>
    </submittedName>
</protein>
<keyword evidence="2" id="KW-1185">Reference proteome</keyword>
<organism evidence="1 2">
    <name type="scientific">Rhodococcus pyridinivorans</name>
    <dbReference type="NCBI Taxonomy" id="103816"/>
    <lineage>
        <taxon>Bacteria</taxon>
        <taxon>Bacillati</taxon>
        <taxon>Actinomycetota</taxon>
        <taxon>Actinomycetes</taxon>
        <taxon>Mycobacteriales</taxon>
        <taxon>Nocardiaceae</taxon>
        <taxon>Rhodococcus</taxon>
    </lineage>
</organism>
<keyword evidence="1" id="KW-0614">Plasmid</keyword>
<gene>
    <name evidence="1" type="ORF">INP59_24700</name>
</gene>
<evidence type="ECO:0000313" key="2">
    <source>
        <dbReference type="Proteomes" id="UP000593818"/>
    </source>
</evidence>
<dbReference type="EMBL" id="CP063451">
    <property type="protein sequence ID" value="QOW01563.1"/>
    <property type="molecule type" value="Genomic_DNA"/>
</dbReference>